<name>A0A0C9XE83_9AGAR</name>
<keyword evidence="3" id="KW-1185">Reference proteome</keyword>
<dbReference type="AlphaFoldDB" id="A0A0C9XE83"/>
<gene>
    <name evidence="2" type="ORF">K443DRAFT_683725</name>
</gene>
<sequence length="85" mass="9648">MNDQRTRTTSTHGLQRPPPLMTTIPHGRQRPPHRWMVITHGDGGPPAQQRPPTDECPTHRRMTETTTPLFNNDPPPRTMSTHGPQ</sequence>
<dbReference type="EMBL" id="KN838792">
    <property type="protein sequence ID" value="KIJ94457.1"/>
    <property type="molecule type" value="Genomic_DNA"/>
</dbReference>
<reference evidence="2 3" key="1">
    <citation type="submission" date="2014-04" db="EMBL/GenBank/DDBJ databases">
        <authorList>
            <consortium name="DOE Joint Genome Institute"/>
            <person name="Kuo A."/>
            <person name="Kohler A."/>
            <person name="Nagy L.G."/>
            <person name="Floudas D."/>
            <person name="Copeland A."/>
            <person name="Barry K.W."/>
            <person name="Cichocki N."/>
            <person name="Veneault-Fourrey C."/>
            <person name="LaButti K."/>
            <person name="Lindquist E.A."/>
            <person name="Lipzen A."/>
            <person name="Lundell T."/>
            <person name="Morin E."/>
            <person name="Murat C."/>
            <person name="Sun H."/>
            <person name="Tunlid A."/>
            <person name="Henrissat B."/>
            <person name="Grigoriev I.V."/>
            <person name="Hibbett D.S."/>
            <person name="Martin F."/>
            <person name="Nordberg H.P."/>
            <person name="Cantor M.N."/>
            <person name="Hua S.X."/>
        </authorList>
    </citation>
    <scope>NUCLEOTIDE SEQUENCE [LARGE SCALE GENOMIC DNA]</scope>
    <source>
        <strain evidence="2 3">LaAM-08-1</strain>
    </source>
</reference>
<proteinExistence type="predicted"/>
<evidence type="ECO:0000256" key="1">
    <source>
        <dbReference type="SAM" id="MobiDB-lite"/>
    </source>
</evidence>
<reference evidence="3" key="2">
    <citation type="submission" date="2015-01" db="EMBL/GenBank/DDBJ databases">
        <title>Evolutionary Origins and Diversification of the Mycorrhizal Mutualists.</title>
        <authorList>
            <consortium name="DOE Joint Genome Institute"/>
            <consortium name="Mycorrhizal Genomics Consortium"/>
            <person name="Kohler A."/>
            <person name="Kuo A."/>
            <person name="Nagy L.G."/>
            <person name="Floudas D."/>
            <person name="Copeland A."/>
            <person name="Barry K.W."/>
            <person name="Cichocki N."/>
            <person name="Veneault-Fourrey C."/>
            <person name="LaButti K."/>
            <person name="Lindquist E.A."/>
            <person name="Lipzen A."/>
            <person name="Lundell T."/>
            <person name="Morin E."/>
            <person name="Murat C."/>
            <person name="Riley R."/>
            <person name="Ohm R."/>
            <person name="Sun H."/>
            <person name="Tunlid A."/>
            <person name="Henrissat B."/>
            <person name="Grigoriev I.V."/>
            <person name="Hibbett D.S."/>
            <person name="Martin F."/>
        </authorList>
    </citation>
    <scope>NUCLEOTIDE SEQUENCE [LARGE SCALE GENOMIC DNA]</scope>
    <source>
        <strain evidence="3">LaAM-08-1</strain>
    </source>
</reference>
<dbReference type="Proteomes" id="UP000054477">
    <property type="component" value="Unassembled WGS sequence"/>
</dbReference>
<evidence type="ECO:0000313" key="2">
    <source>
        <dbReference type="EMBL" id="KIJ94457.1"/>
    </source>
</evidence>
<feature type="region of interest" description="Disordered" evidence="1">
    <location>
        <begin position="1"/>
        <end position="85"/>
    </location>
</feature>
<evidence type="ECO:0000313" key="3">
    <source>
        <dbReference type="Proteomes" id="UP000054477"/>
    </source>
</evidence>
<protein>
    <submittedName>
        <fullName evidence="2">Uncharacterized protein</fullName>
    </submittedName>
</protein>
<dbReference type="HOGENOM" id="CLU_2512969_0_0_1"/>
<organism evidence="2 3">
    <name type="scientific">Laccaria amethystina LaAM-08-1</name>
    <dbReference type="NCBI Taxonomy" id="1095629"/>
    <lineage>
        <taxon>Eukaryota</taxon>
        <taxon>Fungi</taxon>
        <taxon>Dikarya</taxon>
        <taxon>Basidiomycota</taxon>
        <taxon>Agaricomycotina</taxon>
        <taxon>Agaricomycetes</taxon>
        <taxon>Agaricomycetidae</taxon>
        <taxon>Agaricales</taxon>
        <taxon>Agaricineae</taxon>
        <taxon>Hydnangiaceae</taxon>
        <taxon>Laccaria</taxon>
    </lineage>
</organism>
<feature type="compositionally biased region" description="Basic and acidic residues" evidence="1">
    <location>
        <begin position="52"/>
        <end position="63"/>
    </location>
</feature>
<accession>A0A0C9XE83</accession>